<feature type="compositionally biased region" description="Basic and acidic residues" evidence="1">
    <location>
        <begin position="239"/>
        <end position="252"/>
    </location>
</feature>
<organism evidence="2 3">
    <name type="scientific">Allomyces macrogynus (strain ATCC 38327)</name>
    <name type="common">Allomyces javanicus var. macrogynus</name>
    <dbReference type="NCBI Taxonomy" id="578462"/>
    <lineage>
        <taxon>Eukaryota</taxon>
        <taxon>Fungi</taxon>
        <taxon>Fungi incertae sedis</taxon>
        <taxon>Blastocladiomycota</taxon>
        <taxon>Blastocladiomycetes</taxon>
        <taxon>Blastocladiales</taxon>
        <taxon>Blastocladiaceae</taxon>
        <taxon>Allomyces</taxon>
    </lineage>
</organism>
<feature type="compositionally biased region" description="Polar residues" evidence="1">
    <location>
        <begin position="179"/>
        <end position="195"/>
    </location>
</feature>
<feature type="region of interest" description="Disordered" evidence="1">
    <location>
        <begin position="179"/>
        <end position="326"/>
    </location>
</feature>
<dbReference type="AlphaFoldDB" id="A0A0L0SLN7"/>
<name>A0A0L0SLN7_ALLM3</name>
<reference evidence="2 3" key="1">
    <citation type="submission" date="2009-11" db="EMBL/GenBank/DDBJ databases">
        <title>Annotation of Allomyces macrogynus ATCC 38327.</title>
        <authorList>
            <consortium name="The Broad Institute Genome Sequencing Platform"/>
            <person name="Russ C."/>
            <person name="Cuomo C."/>
            <person name="Burger G."/>
            <person name="Gray M.W."/>
            <person name="Holland P.W.H."/>
            <person name="King N."/>
            <person name="Lang F.B.F."/>
            <person name="Roger A.J."/>
            <person name="Ruiz-Trillo I."/>
            <person name="Young S.K."/>
            <person name="Zeng Q."/>
            <person name="Gargeya S."/>
            <person name="Fitzgerald M."/>
            <person name="Haas B."/>
            <person name="Abouelleil A."/>
            <person name="Alvarado L."/>
            <person name="Arachchi H.M."/>
            <person name="Berlin A."/>
            <person name="Chapman S.B."/>
            <person name="Gearin G."/>
            <person name="Goldberg J."/>
            <person name="Griggs A."/>
            <person name="Gujja S."/>
            <person name="Hansen M."/>
            <person name="Heiman D."/>
            <person name="Howarth C."/>
            <person name="Larimer J."/>
            <person name="Lui A."/>
            <person name="MacDonald P.J.P."/>
            <person name="McCowen C."/>
            <person name="Montmayeur A."/>
            <person name="Murphy C."/>
            <person name="Neiman D."/>
            <person name="Pearson M."/>
            <person name="Priest M."/>
            <person name="Roberts A."/>
            <person name="Saif S."/>
            <person name="Shea T."/>
            <person name="Sisk P."/>
            <person name="Stolte C."/>
            <person name="Sykes S."/>
            <person name="Wortman J."/>
            <person name="Nusbaum C."/>
            <person name="Birren B."/>
        </authorList>
    </citation>
    <scope>NUCLEOTIDE SEQUENCE [LARGE SCALE GENOMIC DNA]</scope>
    <source>
        <strain evidence="2 3">ATCC 38327</strain>
    </source>
</reference>
<keyword evidence="3" id="KW-1185">Reference proteome</keyword>
<evidence type="ECO:0000313" key="3">
    <source>
        <dbReference type="Proteomes" id="UP000054350"/>
    </source>
</evidence>
<gene>
    <name evidence="2" type="ORF">AMAG_08444</name>
</gene>
<dbReference type="Proteomes" id="UP000054350">
    <property type="component" value="Unassembled WGS sequence"/>
</dbReference>
<evidence type="ECO:0000313" key="2">
    <source>
        <dbReference type="EMBL" id="KNE63304.1"/>
    </source>
</evidence>
<accession>A0A0L0SLN7</accession>
<evidence type="ECO:0000256" key="1">
    <source>
        <dbReference type="SAM" id="MobiDB-lite"/>
    </source>
</evidence>
<proteinExistence type="predicted"/>
<feature type="compositionally biased region" description="Basic and acidic residues" evidence="1">
    <location>
        <begin position="276"/>
        <end position="297"/>
    </location>
</feature>
<dbReference type="EMBL" id="GG745342">
    <property type="protein sequence ID" value="KNE63304.1"/>
    <property type="molecule type" value="Genomic_DNA"/>
</dbReference>
<protein>
    <submittedName>
        <fullName evidence="2">Uncharacterized protein</fullName>
    </submittedName>
</protein>
<reference evidence="3" key="2">
    <citation type="submission" date="2009-11" db="EMBL/GenBank/DDBJ databases">
        <title>The Genome Sequence of Allomyces macrogynus strain ATCC 38327.</title>
        <authorList>
            <consortium name="The Broad Institute Genome Sequencing Platform"/>
            <person name="Russ C."/>
            <person name="Cuomo C."/>
            <person name="Shea T."/>
            <person name="Young S.K."/>
            <person name="Zeng Q."/>
            <person name="Koehrsen M."/>
            <person name="Haas B."/>
            <person name="Borodovsky M."/>
            <person name="Guigo R."/>
            <person name="Alvarado L."/>
            <person name="Berlin A."/>
            <person name="Borenstein D."/>
            <person name="Chen Z."/>
            <person name="Engels R."/>
            <person name="Freedman E."/>
            <person name="Gellesch M."/>
            <person name="Goldberg J."/>
            <person name="Griggs A."/>
            <person name="Gujja S."/>
            <person name="Heiman D."/>
            <person name="Hepburn T."/>
            <person name="Howarth C."/>
            <person name="Jen D."/>
            <person name="Larson L."/>
            <person name="Lewis B."/>
            <person name="Mehta T."/>
            <person name="Park D."/>
            <person name="Pearson M."/>
            <person name="Roberts A."/>
            <person name="Saif S."/>
            <person name="Shenoy N."/>
            <person name="Sisk P."/>
            <person name="Stolte C."/>
            <person name="Sykes S."/>
            <person name="Walk T."/>
            <person name="White J."/>
            <person name="Yandava C."/>
            <person name="Burger G."/>
            <person name="Gray M.W."/>
            <person name="Holland P.W.H."/>
            <person name="King N."/>
            <person name="Lang F.B.F."/>
            <person name="Roger A.J."/>
            <person name="Ruiz-Trillo I."/>
            <person name="Lander E."/>
            <person name="Nusbaum C."/>
        </authorList>
    </citation>
    <scope>NUCLEOTIDE SEQUENCE [LARGE SCALE GENOMIC DNA]</scope>
    <source>
        <strain evidence="3">ATCC 38327</strain>
    </source>
</reference>
<dbReference type="VEuPathDB" id="FungiDB:AMAG_08444"/>
<sequence>MVTIVFATNPNHDFVRSACIETARHNRAVLDERLRASRPDRWRSGPFARRRAPRYAQLSPGADARAHQELAQRELAACGNCAHFRRDGRDRAERSGMAFGHSKWSVRPAQYIHIRCSAAVLVPPALPPKAAIAPPPVASLVPTAPRVSQPQWSDHDVSMSLAWRADLRSSSSKTDFSLFAETTSRSPSPAAQTNRLLGRNHDHDRAPVSSAIATRHAGAPQSPDFSPMPIARHYRSRSRSPDHLANHEHDRAYGSASATSRIDRDRAYGPAATASHFDHNSKQSDLDHAYTPRDPRRPPLTTLQDPRRLPPAPQDPRRLLPAPLGPQLDGTLVPAPVAEVDRFRAPIMGQCKGMVPFIVTTHGGTTSDLVPHLDMLGKVIVDAQFVHIGKHDQVVFYVPKAKRAFFFLALPRRGSRCPLLAGCLPT</sequence>